<feature type="domain" description="ABC transporter" evidence="4">
    <location>
        <begin position="19"/>
        <end position="250"/>
    </location>
</feature>
<evidence type="ECO:0000256" key="3">
    <source>
        <dbReference type="ARBA" id="ARBA00022840"/>
    </source>
</evidence>
<evidence type="ECO:0000256" key="1">
    <source>
        <dbReference type="ARBA" id="ARBA00022448"/>
    </source>
</evidence>
<dbReference type="PANTHER" id="PTHR42788:SF13">
    <property type="entry name" value="ALIPHATIC SULFONATES IMPORT ATP-BINDING PROTEIN SSUB"/>
    <property type="match status" value="1"/>
</dbReference>
<protein>
    <submittedName>
        <fullName evidence="5">NitT/TauT family transport system ATP-binding protein</fullName>
    </submittedName>
</protein>
<gene>
    <name evidence="5" type="ORF">SAMN02910291_01198</name>
</gene>
<dbReference type="Pfam" id="PF00005">
    <property type="entry name" value="ABC_tran"/>
    <property type="match status" value="1"/>
</dbReference>
<dbReference type="InterPro" id="IPR050166">
    <property type="entry name" value="ABC_transporter_ATP-bind"/>
</dbReference>
<dbReference type="InterPro" id="IPR027417">
    <property type="entry name" value="P-loop_NTPase"/>
</dbReference>
<dbReference type="InterPro" id="IPR017871">
    <property type="entry name" value="ABC_transporter-like_CS"/>
</dbReference>
<keyword evidence="1" id="KW-0813">Transport</keyword>
<dbReference type="SMART" id="SM00382">
    <property type="entry name" value="AAA"/>
    <property type="match status" value="1"/>
</dbReference>
<dbReference type="CDD" id="cd03293">
    <property type="entry name" value="ABC_NrtD_SsuB_transporters"/>
    <property type="match status" value="1"/>
</dbReference>
<reference evidence="6" key="1">
    <citation type="submission" date="2016-11" db="EMBL/GenBank/DDBJ databases">
        <authorList>
            <person name="Jaros S."/>
            <person name="Januszkiewicz K."/>
            <person name="Wedrychowicz H."/>
        </authorList>
    </citation>
    <scope>NUCLEOTIDE SEQUENCE [LARGE SCALE GENOMIC DNA]</scope>
    <source>
        <strain evidence="6">DSM 7057</strain>
    </source>
</reference>
<dbReference type="EMBL" id="FPIW01000016">
    <property type="protein sequence ID" value="SFW41112.1"/>
    <property type="molecule type" value="Genomic_DNA"/>
</dbReference>
<keyword evidence="3 5" id="KW-0067">ATP-binding</keyword>
<proteinExistence type="predicted"/>
<dbReference type="SUPFAM" id="SSF52540">
    <property type="entry name" value="P-loop containing nucleoside triphosphate hydrolases"/>
    <property type="match status" value="1"/>
</dbReference>
<dbReference type="Proteomes" id="UP000182680">
    <property type="component" value="Unassembled WGS sequence"/>
</dbReference>
<accession>A0AA94HSB6</accession>
<name>A0AA94HSB6_DESDE</name>
<organism evidence="5 6">
    <name type="scientific">Desulfovibrio desulfuricans</name>
    <dbReference type="NCBI Taxonomy" id="876"/>
    <lineage>
        <taxon>Bacteria</taxon>
        <taxon>Pseudomonadati</taxon>
        <taxon>Thermodesulfobacteriota</taxon>
        <taxon>Desulfovibrionia</taxon>
        <taxon>Desulfovibrionales</taxon>
        <taxon>Desulfovibrionaceae</taxon>
        <taxon>Desulfovibrio</taxon>
    </lineage>
</organism>
<comment type="caution">
    <text evidence="5">The sequence shown here is derived from an EMBL/GenBank/DDBJ whole genome shotgun (WGS) entry which is preliminary data.</text>
</comment>
<dbReference type="GO" id="GO:0005524">
    <property type="term" value="F:ATP binding"/>
    <property type="evidence" value="ECO:0007669"/>
    <property type="project" value="UniProtKB-KW"/>
</dbReference>
<evidence type="ECO:0000313" key="6">
    <source>
        <dbReference type="Proteomes" id="UP000182680"/>
    </source>
</evidence>
<sequence length="269" mass="29832">METTDQIAAQAAGQAEAEIAIHNVSKVFSTKSGPVEALRNVCMTVPASHFICLVGPSGCGKSTLLRMMAGLTPCERGEIRFRGALQHGPCRQVGMVFQEYSLFPWLNVIDNTGIGLEFHGMDKNQREQKARRYLAMVGLERFALAMPHELSGGMRQRVAIARALANDPDVLLMDEPFGAIDAFTRITLQKRLLEVWEQSRKTIVFVTHSVDESVYLADEIIVMGTNPGRIVARFDVALPRPRQRDDPAYARMVAHILGLLEQQNLTEDG</sequence>
<dbReference type="PROSITE" id="PS00211">
    <property type="entry name" value="ABC_TRANSPORTER_1"/>
    <property type="match status" value="1"/>
</dbReference>
<dbReference type="Gene3D" id="3.40.50.300">
    <property type="entry name" value="P-loop containing nucleotide triphosphate hydrolases"/>
    <property type="match status" value="1"/>
</dbReference>
<evidence type="ECO:0000256" key="2">
    <source>
        <dbReference type="ARBA" id="ARBA00022741"/>
    </source>
</evidence>
<evidence type="ECO:0000313" key="5">
    <source>
        <dbReference type="EMBL" id="SFW41112.1"/>
    </source>
</evidence>
<dbReference type="RefSeq" id="WP_012624209.1">
    <property type="nucleotide sequence ID" value="NZ_FPIW01000016.1"/>
</dbReference>
<dbReference type="GO" id="GO:0016887">
    <property type="term" value="F:ATP hydrolysis activity"/>
    <property type="evidence" value="ECO:0007669"/>
    <property type="project" value="InterPro"/>
</dbReference>
<dbReference type="PROSITE" id="PS50893">
    <property type="entry name" value="ABC_TRANSPORTER_2"/>
    <property type="match status" value="1"/>
</dbReference>
<dbReference type="PANTHER" id="PTHR42788">
    <property type="entry name" value="TAURINE IMPORT ATP-BINDING PROTEIN-RELATED"/>
    <property type="match status" value="1"/>
</dbReference>
<dbReference type="InterPro" id="IPR003593">
    <property type="entry name" value="AAA+_ATPase"/>
</dbReference>
<dbReference type="AlphaFoldDB" id="A0AA94HSB6"/>
<keyword evidence="2" id="KW-0547">Nucleotide-binding</keyword>
<dbReference type="InterPro" id="IPR003439">
    <property type="entry name" value="ABC_transporter-like_ATP-bd"/>
</dbReference>
<evidence type="ECO:0000259" key="4">
    <source>
        <dbReference type="PROSITE" id="PS50893"/>
    </source>
</evidence>
<dbReference type="OMA" id="WKEYGDQ"/>